<dbReference type="RefSeq" id="WP_072913248.1">
    <property type="nucleotide sequence ID" value="NZ_FRAR01000013.1"/>
</dbReference>
<name>A0A1M6SB89_9FIRM</name>
<dbReference type="STRING" id="1121421.SAMN02745123_01777"/>
<keyword evidence="1" id="KW-0175">Coiled coil</keyword>
<proteinExistence type="predicted"/>
<evidence type="ECO:0000313" key="2">
    <source>
        <dbReference type="EMBL" id="SHK41889.1"/>
    </source>
</evidence>
<keyword evidence="3" id="KW-1185">Reference proteome</keyword>
<evidence type="ECO:0000313" key="3">
    <source>
        <dbReference type="Proteomes" id="UP000183997"/>
    </source>
</evidence>
<reference evidence="3" key="1">
    <citation type="submission" date="2016-11" db="EMBL/GenBank/DDBJ databases">
        <authorList>
            <person name="Varghese N."/>
            <person name="Submissions S."/>
        </authorList>
    </citation>
    <scope>NUCLEOTIDE SEQUENCE [LARGE SCALE GENOMIC DNA]</scope>
    <source>
        <strain evidence="3">DSM 10349</strain>
    </source>
</reference>
<feature type="coiled-coil region" evidence="1">
    <location>
        <begin position="5"/>
        <end position="43"/>
    </location>
</feature>
<evidence type="ECO:0000256" key="1">
    <source>
        <dbReference type="SAM" id="Coils"/>
    </source>
</evidence>
<dbReference type="AlphaFoldDB" id="A0A1M6SB89"/>
<dbReference type="EMBL" id="FRAR01000013">
    <property type="protein sequence ID" value="SHK41889.1"/>
    <property type="molecule type" value="Genomic_DNA"/>
</dbReference>
<gene>
    <name evidence="2" type="ORF">SAMN02745123_01777</name>
</gene>
<sequence length="103" mass="12392">MCKKCDRVVIEIEEYRRKISNYADELSNNAKTLSKDAENYQKAMSEFKKIQDFFFQHNEYFGNHLRAFDMIYSILTPEQKKFIDAKLNNVEINLSPKNFYYLN</sequence>
<accession>A0A1M6SB89</accession>
<organism evidence="2 3">
    <name type="scientific">Desulforamulus aeronauticus DSM 10349</name>
    <dbReference type="NCBI Taxonomy" id="1121421"/>
    <lineage>
        <taxon>Bacteria</taxon>
        <taxon>Bacillati</taxon>
        <taxon>Bacillota</taxon>
        <taxon>Clostridia</taxon>
        <taxon>Eubacteriales</taxon>
        <taxon>Peptococcaceae</taxon>
        <taxon>Desulforamulus</taxon>
    </lineage>
</organism>
<protein>
    <submittedName>
        <fullName evidence="2">Uncharacterized protein</fullName>
    </submittedName>
</protein>
<dbReference type="Proteomes" id="UP000183997">
    <property type="component" value="Unassembled WGS sequence"/>
</dbReference>